<keyword evidence="2" id="KW-1185">Reference proteome</keyword>
<dbReference type="AlphaFoldDB" id="A0A4Y2JAP2"/>
<name>A0A4Y2JAP2_ARAVE</name>
<evidence type="ECO:0000313" key="2">
    <source>
        <dbReference type="Proteomes" id="UP000499080"/>
    </source>
</evidence>
<dbReference type="Proteomes" id="UP000499080">
    <property type="component" value="Unassembled WGS sequence"/>
</dbReference>
<accession>A0A4Y2JAP2</accession>
<reference evidence="1 2" key="1">
    <citation type="journal article" date="2019" name="Sci. Rep.">
        <title>Orb-weaving spider Araneus ventricosus genome elucidates the spidroin gene catalogue.</title>
        <authorList>
            <person name="Kono N."/>
            <person name="Nakamura H."/>
            <person name="Ohtoshi R."/>
            <person name="Moran D.A.P."/>
            <person name="Shinohara A."/>
            <person name="Yoshida Y."/>
            <person name="Fujiwara M."/>
            <person name="Mori M."/>
            <person name="Tomita M."/>
            <person name="Arakawa K."/>
        </authorList>
    </citation>
    <scope>NUCLEOTIDE SEQUENCE [LARGE SCALE GENOMIC DNA]</scope>
</reference>
<dbReference type="EMBL" id="BGPR01003300">
    <property type="protein sequence ID" value="GBM86302.1"/>
    <property type="molecule type" value="Genomic_DNA"/>
</dbReference>
<protein>
    <submittedName>
        <fullName evidence="1">Uncharacterized protein</fullName>
    </submittedName>
</protein>
<evidence type="ECO:0000313" key="1">
    <source>
        <dbReference type="EMBL" id="GBM86302.1"/>
    </source>
</evidence>
<comment type="caution">
    <text evidence="1">The sequence shown here is derived from an EMBL/GenBank/DDBJ whole genome shotgun (WGS) entry which is preliminary data.</text>
</comment>
<gene>
    <name evidence="1" type="ORF">AVEN_207993_1</name>
</gene>
<organism evidence="1 2">
    <name type="scientific">Araneus ventricosus</name>
    <name type="common">Orbweaver spider</name>
    <name type="synonym">Epeira ventricosa</name>
    <dbReference type="NCBI Taxonomy" id="182803"/>
    <lineage>
        <taxon>Eukaryota</taxon>
        <taxon>Metazoa</taxon>
        <taxon>Ecdysozoa</taxon>
        <taxon>Arthropoda</taxon>
        <taxon>Chelicerata</taxon>
        <taxon>Arachnida</taxon>
        <taxon>Araneae</taxon>
        <taxon>Araneomorphae</taxon>
        <taxon>Entelegynae</taxon>
        <taxon>Araneoidea</taxon>
        <taxon>Araneidae</taxon>
        <taxon>Araneus</taxon>
    </lineage>
</organism>
<proteinExistence type="predicted"/>
<sequence length="96" mass="10323">MLAIVSLIARCVSNAHSCSRSSWRVPGGTLRPAIRLPNMSHTCYMGFRSGDLAGDAICGMVSFSRQLRTNRALCGRTSINIESVPIATIKGLNKTV</sequence>
<dbReference type="OrthoDB" id="10600238at2759"/>